<dbReference type="EMBL" id="CACRXK020010781">
    <property type="protein sequence ID" value="CAB4020094.1"/>
    <property type="molecule type" value="Genomic_DNA"/>
</dbReference>
<gene>
    <name evidence="1" type="ORF">PACLA_8A005724</name>
</gene>
<reference evidence="1" key="1">
    <citation type="submission" date="2020-04" db="EMBL/GenBank/DDBJ databases">
        <authorList>
            <person name="Alioto T."/>
            <person name="Alioto T."/>
            <person name="Gomez Garrido J."/>
        </authorList>
    </citation>
    <scope>NUCLEOTIDE SEQUENCE</scope>
    <source>
        <strain evidence="1">A484AB</strain>
    </source>
</reference>
<dbReference type="Proteomes" id="UP001152795">
    <property type="component" value="Unassembled WGS sequence"/>
</dbReference>
<sequence length="236" mass="25424">MDLAGETSSHQETSSSSVSVDWAAAFKLPEFSSGLQSAVAEVIAKMIGAHASTETQVVALEQLDEVCPTVMVSVSGMQTPGEDFILGPVPARLIAQILAYKFVEMSDLIPENLALTPEVPPSFSNEGRSIVPTTTTSSHKKNEAHVAVNMLFVDFAINAIETVVQNNFNPPDVWSVTPINVDNLTLPLCSHPDQQKVDYVLSGLHHGCWLGFHQELTKSEISQGELSLCAQTALHN</sequence>
<comment type="caution">
    <text evidence="1">The sequence shown here is derived from an EMBL/GenBank/DDBJ whole genome shotgun (WGS) entry which is preliminary data.</text>
</comment>
<organism evidence="1 2">
    <name type="scientific">Paramuricea clavata</name>
    <name type="common">Red gorgonian</name>
    <name type="synonym">Violescent sea-whip</name>
    <dbReference type="NCBI Taxonomy" id="317549"/>
    <lineage>
        <taxon>Eukaryota</taxon>
        <taxon>Metazoa</taxon>
        <taxon>Cnidaria</taxon>
        <taxon>Anthozoa</taxon>
        <taxon>Octocorallia</taxon>
        <taxon>Malacalcyonacea</taxon>
        <taxon>Plexauridae</taxon>
        <taxon>Paramuricea</taxon>
    </lineage>
</organism>
<protein>
    <submittedName>
        <fullName evidence="1">Uncharacterized protein</fullName>
    </submittedName>
</protein>
<evidence type="ECO:0000313" key="1">
    <source>
        <dbReference type="EMBL" id="CAB4020094.1"/>
    </source>
</evidence>
<keyword evidence="2" id="KW-1185">Reference proteome</keyword>
<dbReference type="AlphaFoldDB" id="A0A6S7ILS8"/>
<name>A0A6S7ILS8_PARCT</name>
<evidence type="ECO:0000313" key="2">
    <source>
        <dbReference type="Proteomes" id="UP001152795"/>
    </source>
</evidence>
<proteinExistence type="predicted"/>
<accession>A0A6S7ILS8</accession>